<name>A0A9Q1IQ67_SYNKA</name>
<keyword evidence="3" id="KW-1185">Reference proteome</keyword>
<feature type="region of interest" description="Disordered" evidence="1">
    <location>
        <begin position="1"/>
        <end position="75"/>
    </location>
</feature>
<proteinExistence type="predicted"/>
<evidence type="ECO:0000256" key="1">
    <source>
        <dbReference type="SAM" id="MobiDB-lite"/>
    </source>
</evidence>
<feature type="compositionally biased region" description="Polar residues" evidence="1">
    <location>
        <begin position="9"/>
        <end position="23"/>
    </location>
</feature>
<comment type="caution">
    <text evidence="2">The sequence shown here is derived from an EMBL/GenBank/DDBJ whole genome shotgun (WGS) entry which is preliminary data.</text>
</comment>
<evidence type="ECO:0000313" key="3">
    <source>
        <dbReference type="Proteomes" id="UP001152622"/>
    </source>
</evidence>
<sequence>MNELFSLRPQGTSSLQSTQPARTSEQRHHTWPAYRPKGADNTAAMRSLSPPAIEPAAVSSHGKGRGRGGASRSRRLAECVGDAQFVTWLAWSRGWPGPGSRVRVGA</sequence>
<evidence type="ECO:0000313" key="2">
    <source>
        <dbReference type="EMBL" id="KAJ8348059.1"/>
    </source>
</evidence>
<accession>A0A9Q1IQ67</accession>
<dbReference type="Proteomes" id="UP001152622">
    <property type="component" value="Chromosome 10"/>
</dbReference>
<organism evidence="2 3">
    <name type="scientific">Synaphobranchus kaupii</name>
    <name type="common">Kaup's arrowtooth eel</name>
    <dbReference type="NCBI Taxonomy" id="118154"/>
    <lineage>
        <taxon>Eukaryota</taxon>
        <taxon>Metazoa</taxon>
        <taxon>Chordata</taxon>
        <taxon>Craniata</taxon>
        <taxon>Vertebrata</taxon>
        <taxon>Euteleostomi</taxon>
        <taxon>Actinopterygii</taxon>
        <taxon>Neopterygii</taxon>
        <taxon>Teleostei</taxon>
        <taxon>Anguilliformes</taxon>
        <taxon>Synaphobranchidae</taxon>
        <taxon>Synaphobranchus</taxon>
    </lineage>
</organism>
<dbReference type="EMBL" id="JAINUF010000010">
    <property type="protein sequence ID" value="KAJ8348059.1"/>
    <property type="molecule type" value="Genomic_DNA"/>
</dbReference>
<protein>
    <submittedName>
        <fullName evidence="2">Uncharacterized protein</fullName>
    </submittedName>
</protein>
<gene>
    <name evidence="2" type="ORF">SKAU_G00266480</name>
</gene>
<dbReference type="AlphaFoldDB" id="A0A9Q1IQ67"/>
<reference evidence="2" key="1">
    <citation type="journal article" date="2023" name="Science">
        <title>Genome structures resolve the early diversification of teleost fishes.</title>
        <authorList>
            <person name="Parey E."/>
            <person name="Louis A."/>
            <person name="Montfort J."/>
            <person name="Bouchez O."/>
            <person name="Roques C."/>
            <person name="Iampietro C."/>
            <person name="Lluch J."/>
            <person name="Castinel A."/>
            <person name="Donnadieu C."/>
            <person name="Desvignes T."/>
            <person name="Floi Bucao C."/>
            <person name="Jouanno E."/>
            <person name="Wen M."/>
            <person name="Mejri S."/>
            <person name="Dirks R."/>
            <person name="Jansen H."/>
            <person name="Henkel C."/>
            <person name="Chen W.J."/>
            <person name="Zahm M."/>
            <person name="Cabau C."/>
            <person name="Klopp C."/>
            <person name="Thompson A.W."/>
            <person name="Robinson-Rechavi M."/>
            <person name="Braasch I."/>
            <person name="Lecointre G."/>
            <person name="Bobe J."/>
            <person name="Postlethwait J.H."/>
            <person name="Berthelot C."/>
            <person name="Roest Crollius H."/>
            <person name="Guiguen Y."/>
        </authorList>
    </citation>
    <scope>NUCLEOTIDE SEQUENCE</scope>
    <source>
        <strain evidence="2">WJC10195</strain>
    </source>
</reference>